<dbReference type="AlphaFoldDB" id="A0A0C3QLF5"/>
<dbReference type="OrthoDB" id="3227026at2759"/>
<evidence type="ECO:0000313" key="1">
    <source>
        <dbReference type="EMBL" id="KIO27444.1"/>
    </source>
</evidence>
<proteinExistence type="predicted"/>
<reference evidence="1 2" key="1">
    <citation type="submission" date="2014-04" db="EMBL/GenBank/DDBJ databases">
        <authorList>
            <consortium name="DOE Joint Genome Institute"/>
            <person name="Kuo A."/>
            <person name="Girlanda M."/>
            <person name="Perotto S."/>
            <person name="Kohler A."/>
            <person name="Nagy L.G."/>
            <person name="Floudas D."/>
            <person name="Copeland A."/>
            <person name="Barry K.W."/>
            <person name="Cichocki N."/>
            <person name="Veneault-Fourrey C."/>
            <person name="LaButti K."/>
            <person name="Lindquist E.A."/>
            <person name="Lipzen A."/>
            <person name="Lundell T."/>
            <person name="Morin E."/>
            <person name="Murat C."/>
            <person name="Sun H."/>
            <person name="Tunlid A."/>
            <person name="Henrissat B."/>
            <person name="Grigoriev I.V."/>
            <person name="Hibbett D.S."/>
            <person name="Martin F."/>
            <person name="Nordberg H.P."/>
            <person name="Cantor M.N."/>
            <person name="Hua S.X."/>
        </authorList>
    </citation>
    <scope>NUCLEOTIDE SEQUENCE [LARGE SCALE GENOMIC DNA]</scope>
    <source>
        <strain evidence="1 2">MUT 4182</strain>
    </source>
</reference>
<gene>
    <name evidence="1" type="ORF">M407DRAFT_23264</name>
</gene>
<dbReference type="Proteomes" id="UP000054248">
    <property type="component" value="Unassembled WGS sequence"/>
</dbReference>
<protein>
    <submittedName>
        <fullName evidence="1">Uncharacterized protein</fullName>
    </submittedName>
</protein>
<accession>A0A0C3QLF5</accession>
<reference evidence="2" key="2">
    <citation type="submission" date="2015-01" db="EMBL/GenBank/DDBJ databases">
        <title>Evolutionary Origins and Diversification of the Mycorrhizal Mutualists.</title>
        <authorList>
            <consortium name="DOE Joint Genome Institute"/>
            <consortium name="Mycorrhizal Genomics Consortium"/>
            <person name="Kohler A."/>
            <person name="Kuo A."/>
            <person name="Nagy L.G."/>
            <person name="Floudas D."/>
            <person name="Copeland A."/>
            <person name="Barry K.W."/>
            <person name="Cichocki N."/>
            <person name="Veneault-Fourrey C."/>
            <person name="LaButti K."/>
            <person name="Lindquist E.A."/>
            <person name="Lipzen A."/>
            <person name="Lundell T."/>
            <person name="Morin E."/>
            <person name="Murat C."/>
            <person name="Riley R."/>
            <person name="Ohm R."/>
            <person name="Sun H."/>
            <person name="Tunlid A."/>
            <person name="Henrissat B."/>
            <person name="Grigoriev I.V."/>
            <person name="Hibbett D.S."/>
            <person name="Martin F."/>
        </authorList>
    </citation>
    <scope>NUCLEOTIDE SEQUENCE [LARGE SCALE GENOMIC DNA]</scope>
    <source>
        <strain evidence="2">MUT 4182</strain>
    </source>
</reference>
<keyword evidence="2" id="KW-1185">Reference proteome</keyword>
<name>A0A0C3QLF5_9AGAM</name>
<dbReference type="HOGENOM" id="CLU_1469261_0_0_1"/>
<sequence>MRARVRAVTSLARWSTLTSGSIVRVAQGQSPLVFANDVGKGRFYLKDDILKLLRHFQRLKDQPSWTVTALRAELIAKRRERNARPQGATGRGLTRDGARKSTHSVQLCPEIQVLQLLPQHLCLMATRWGWSPVAYEELPRRLKQIANSDYLIDLPDLNNDAWDRVCGDLKRAIRKRMIDDAHSR</sequence>
<evidence type="ECO:0000313" key="2">
    <source>
        <dbReference type="Proteomes" id="UP000054248"/>
    </source>
</evidence>
<dbReference type="EMBL" id="KN823008">
    <property type="protein sequence ID" value="KIO27444.1"/>
    <property type="molecule type" value="Genomic_DNA"/>
</dbReference>
<organism evidence="1 2">
    <name type="scientific">Tulasnella calospora MUT 4182</name>
    <dbReference type="NCBI Taxonomy" id="1051891"/>
    <lineage>
        <taxon>Eukaryota</taxon>
        <taxon>Fungi</taxon>
        <taxon>Dikarya</taxon>
        <taxon>Basidiomycota</taxon>
        <taxon>Agaricomycotina</taxon>
        <taxon>Agaricomycetes</taxon>
        <taxon>Cantharellales</taxon>
        <taxon>Tulasnellaceae</taxon>
        <taxon>Tulasnella</taxon>
    </lineage>
</organism>